<dbReference type="HOGENOM" id="CLU_2486853_0_0_1"/>
<feature type="compositionally biased region" description="Polar residues" evidence="1">
    <location>
        <begin position="1"/>
        <end position="16"/>
    </location>
</feature>
<reference evidence="3" key="3">
    <citation type="submission" date="2015-04" db="UniProtKB">
        <authorList>
            <consortium name="EnsemblPlants"/>
        </authorList>
    </citation>
    <scope>IDENTIFICATION</scope>
    <source>
        <strain evidence="3">cv. Jemalong A17</strain>
    </source>
</reference>
<dbReference type="PaxDb" id="3880-AET05133"/>
<feature type="region of interest" description="Disordered" evidence="1">
    <location>
        <begin position="1"/>
        <end position="35"/>
    </location>
</feature>
<keyword evidence="4" id="KW-1185">Reference proteome</keyword>
<evidence type="ECO:0000313" key="2">
    <source>
        <dbReference type="EMBL" id="AET05133.1"/>
    </source>
</evidence>
<feature type="compositionally biased region" description="Basic residues" evidence="1">
    <location>
        <begin position="24"/>
        <end position="35"/>
    </location>
</feature>
<dbReference type="EnsemblPlants" id="AET05133">
    <property type="protein sequence ID" value="AET05133"/>
    <property type="gene ID" value="MTR_8g101920"/>
</dbReference>
<name>G7LJM0_MEDTR</name>
<gene>
    <name evidence="2" type="ordered locus">MTR_8g101920</name>
</gene>
<evidence type="ECO:0000256" key="1">
    <source>
        <dbReference type="SAM" id="MobiDB-lite"/>
    </source>
</evidence>
<organism evidence="2 4">
    <name type="scientific">Medicago truncatula</name>
    <name type="common">Barrel medic</name>
    <name type="synonym">Medicago tribuloides</name>
    <dbReference type="NCBI Taxonomy" id="3880"/>
    <lineage>
        <taxon>Eukaryota</taxon>
        <taxon>Viridiplantae</taxon>
        <taxon>Streptophyta</taxon>
        <taxon>Embryophyta</taxon>
        <taxon>Tracheophyta</taxon>
        <taxon>Spermatophyta</taxon>
        <taxon>Magnoliopsida</taxon>
        <taxon>eudicotyledons</taxon>
        <taxon>Gunneridae</taxon>
        <taxon>Pentapetalae</taxon>
        <taxon>rosids</taxon>
        <taxon>fabids</taxon>
        <taxon>Fabales</taxon>
        <taxon>Fabaceae</taxon>
        <taxon>Papilionoideae</taxon>
        <taxon>50 kb inversion clade</taxon>
        <taxon>NPAAA clade</taxon>
        <taxon>Hologalegina</taxon>
        <taxon>IRL clade</taxon>
        <taxon>Trifolieae</taxon>
        <taxon>Medicago</taxon>
    </lineage>
</organism>
<protein>
    <submittedName>
        <fullName evidence="2 3">Uncharacterized protein</fullName>
    </submittedName>
</protein>
<evidence type="ECO:0000313" key="3">
    <source>
        <dbReference type="EnsemblPlants" id="AET05133"/>
    </source>
</evidence>
<sequence length="87" mass="10083">MANSKKWNHQKLQSGASYPLMDRTRRRPSQCRRRPSPTVEVSVVEEKIEIDVVVEEVPSITRIAAITIEVSDEDKKRKMKMEEDEKG</sequence>
<dbReference type="EMBL" id="CM001224">
    <property type="protein sequence ID" value="AET05133.1"/>
    <property type="molecule type" value="Genomic_DNA"/>
</dbReference>
<proteinExistence type="predicted"/>
<evidence type="ECO:0000313" key="4">
    <source>
        <dbReference type="Proteomes" id="UP000002051"/>
    </source>
</evidence>
<accession>G7LJM0</accession>
<dbReference type="AlphaFoldDB" id="G7LJM0"/>
<dbReference type="Proteomes" id="UP000002051">
    <property type="component" value="Chromosome 8"/>
</dbReference>
<reference evidence="2 4" key="2">
    <citation type="journal article" date="2014" name="BMC Genomics">
        <title>An improved genome release (version Mt4.0) for the model legume Medicago truncatula.</title>
        <authorList>
            <person name="Tang H."/>
            <person name="Krishnakumar V."/>
            <person name="Bidwell S."/>
            <person name="Rosen B."/>
            <person name="Chan A."/>
            <person name="Zhou S."/>
            <person name="Gentzbittel L."/>
            <person name="Childs K.L."/>
            <person name="Yandell M."/>
            <person name="Gundlach H."/>
            <person name="Mayer K.F."/>
            <person name="Schwartz D.C."/>
            <person name="Town C.D."/>
        </authorList>
    </citation>
    <scope>GENOME REANNOTATION</scope>
    <source>
        <strain evidence="3 4">cv. Jemalong A17</strain>
    </source>
</reference>
<reference evidence="2 4" key="1">
    <citation type="journal article" date="2011" name="Nature">
        <title>The Medicago genome provides insight into the evolution of rhizobial symbioses.</title>
        <authorList>
            <person name="Young N.D."/>
            <person name="Debelle F."/>
            <person name="Oldroyd G.E."/>
            <person name="Geurts R."/>
            <person name="Cannon S.B."/>
            <person name="Udvardi M.K."/>
            <person name="Benedito V.A."/>
            <person name="Mayer K.F."/>
            <person name="Gouzy J."/>
            <person name="Schoof H."/>
            <person name="Van de Peer Y."/>
            <person name="Proost S."/>
            <person name="Cook D.R."/>
            <person name="Meyers B.C."/>
            <person name="Spannagl M."/>
            <person name="Cheung F."/>
            <person name="De Mita S."/>
            <person name="Krishnakumar V."/>
            <person name="Gundlach H."/>
            <person name="Zhou S."/>
            <person name="Mudge J."/>
            <person name="Bharti A.K."/>
            <person name="Murray J.D."/>
            <person name="Naoumkina M.A."/>
            <person name="Rosen B."/>
            <person name="Silverstein K.A."/>
            <person name="Tang H."/>
            <person name="Rombauts S."/>
            <person name="Zhao P.X."/>
            <person name="Zhou P."/>
            <person name="Barbe V."/>
            <person name="Bardou P."/>
            <person name="Bechner M."/>
            <person name="Bellec A."/>
            <person name="Berger A."/>
            <person name="Berges H."/>
            <person name="Bidwell S."/>
            <person name="Bisseling T."/>
            <person name="Choisne N."/>
            <person name="Couloux A."/>
            <person name="Denny R."/>
            <person name="Deshpande S."/>
            <person name="Dai X."/>
            <person name="Doyle J.J."/>
            <person name="Dudez A.M."/>
            <person name="Farmer A.D."/>
            <person name="Fouteau S."/>
            <person name="Franken C."/>
            <person name="Gibelin C."/>
            <person name="Gish J."/>
            <person name="Goldstein S."/>
            <person name="Gonzalez A.J."/>
            <person name="Green P.J."/>
            <person name="Hallab A."/>
            <person name="Hartog M."/>
            <person name="Hua A."/>
            <person name="Humphray S.J."/>
            <person name="Jeong D.H."/>
            <person name="Jing Y."/>
            <person name="Jocker A."/>
            <person name="Kenton S.M."/>
            <person name="Kim D.J."/>
            <person name="Klee K."/>
            <person name="Lai H."/>
            <person name="Lang C."/>
            <person name="Lin S."/>
            <person name="Macmil S.L."/>
            <person name="Magdelenat G."/>
            <person name="Matthews L."/>
            <person name="McCorrison J."/>
            <person name="Monaghan E.L."/>
            <person name="Mun J.H."/>
            <person name="Najar F.Z."/>
            <person name="Nicholson C."/>
            <person name="Noirot C."/>
            <person name="O'Bleness M."/>
            <person name="Paule C.R."/>
            <person name="Poulain J."/>
            <person name="Prion F."/>
            <person name="Qin B."/>
            <person name="Qu C."/>
            <person name="Retzel E.F."/>
            <person name="Riddle C."/>
            <person name="Sallet E."/>
            <person name="Samain S."/>
            <person name="Samson N."/>
            <person name="Sanders I."/>
            <person name="Saurat O."/>
            <person name="Scarpelli C."/>
            <person name="Schiex T."/>
            <person name="Segurens B."/>
            <person name="Severin A.J."/>
            <person name="Sherrier D.J."/>
            <person name="Shi R."/>
            <person name="Sims S."/>
            <person name="Singer S.R."/>
            <person name="Sinharoy S."/>
            <person name="Sterck L."/>
            <person name="Viollet A."/>
            <person name="Wang B.B."/>
            <person name="Wang K."/>
            <person name="Wang M."/>
            <person name="Wang X."/>
            <person name="Warfsmann J."/>
            <person name="Weissenbach J."/>
            <person name="White D.D."/>
            <person name="White J.D."/>
            <person name="Wiley G.B."/>
            <person name="Wincker P."/>
            <person name="Xing Y."/>
            <person name="Yang L."/>
            <person name="Yao Z."/>
            <person name="Ying F."/>
            <person name="Zhai J."/>
            <person name="Zhou L."/>
            <person name="Zuber A."/>
            <person name="Denarie J."/>
            <person name="Dixon R.A."/>
            <person name="May G.D."/>
            <person name="Schwartz D.C."/>
            <person name="Rogers J."/>
            <person name="Quetier F."/>
            <person name="Town C.D."/>
            <person name="Roe B.A."/>
        </authorList>
    </citation>
    <scope>NUCLEOTIDE SEQUENCE [LARGE SCALE GENOMIC DNA]</scope>
    <source>
        <strain evidence="2">A17</strain>
        <strain evidence="3 4">cv. Jemalong A17</strain>
    </source>
</reference>